<dbReference type="Gene3D" id="1.10.357.10">
    <property type="entry name" value="Tetracycline Repressor, domain 2"/>
    <property type="match status" value="1"/>
</dbReference>
<organism evidence="7 8">
    <name type="scientific">Litorilituus lipolyticus</name>
    <dbReference type="NCBI Taxonomy" id="2491017"/>
    <lineage>
        <taxon>Bacteria</taxon>
        <taxon>Pseudomonadati</taxon>
        <taxon>Pseudomonadota</taxon>
        <taxon>Gammaproteobacteria</taxon>
        <taxon>Alteromonadales</taxon>
        <taxon>Colwelliaceae</taxon>
        <taxon>Litorilituus</taxon>
    </lineage>
</organism>
<dbReference type="PROSITE" id="PS50977">
    <property type="entry name" value="HTH_TETR_2"/>
    <property type="match status" value="1"/>
</dbReference>
<gene>
    <name evidence="7" type="ORF">EPA86_17515</name>
</gene>
<dbReference type="InterPro" id="IPR011075">
    <property type="entry name" value="TetR_C"/>
</dbReference>
<dbReference type="Pfam" id="PF00440">
    <property type="entry name" value="TetR_N"/>
    <property type="match status" value="1"/>
</dbReference>
<dbReference type="OrthoDB" id="4541465at2"/>
<keyword evidence="3" id="KW-0804">Transcription</keyword>
<dbReference type="SUPFAM" id="SSF48498">
    <property type="entry name" value="Tetracyclin repressor-like, C-terminal domain"/>
    <property type="match status" value="1"/>
</dbReference>
<evidence type="ECO:0000256" key="5">
    <source>
        <dbReference type="SAM" id="MobiDB-lite"/>
    </source>
</evidence>
<protein>
    <submittedName>
        <fullName evidence="7">TetR family transcriptional regulator</fullName>
    </submittedName>
</protein>
<keyword evidence="1" id="KW-0805">Transcription regulation</keyword>
<evidence type="ECO:0000256" key="3">
    <source>
        <dbReference type="ARBA" id="ARBA00023163"/>
    </source>
</evidence>
<accession>A0A502KQ75</accession>
<evidence type="ECO:0000256" key="1">
    <source>
        <dbReference type="ARBA" id="ARBA00023015"/>
    </source>
</evidence>
<dbReference type="PRINTS" id="PR00455">
    <property type="entry name" value="HTHTETR"/>
</dbReference>
<dbReference type="AlphaFoldDB" id="A0A502KQ75"/>
<dbReference type="InterPro" id="IPR009057">
    <property type="entry name" value="Homeodomain-like_sf"/>
</dbReference>
<feature type="DNA-binding region" description="H-T-H motif" evidence="4">
    <location>
        <begin position="44"/>
        <end position="63"/>
    </location>
</feature>
<dbReference type="InterPro" id="IPR001647">
    <property type="entry name" value="HTH_TetR"/>
</dbReference>
<dbReference type="Pfam" id="PF16925">
    <property type="entry name" value="TetR_C_13"/>
    <property type="match status" value="1"/>
</dbReference>
<sequence length="210" mass="23678">MITKQTTTRRGRPPKIARDSQDTKAELLRSGLELLTKQGFTSSGIDSILKKVGVPKGSFYHYFDSKEAFGREVINNYASYFEKKLNTHLLNTAYKPLERLANFVNDAKLGMAQYQFERGCLIGNLEQEVTLLPVSFRTQLAAVLSDWQSQVATCLEEALNNGDICKTANCTVLSELFWIGWEGAVSRARLVQDTKPLDIFFNHFINSLSK</sequence>
<comment type="caution">
    <text evidence="7">The sequence shown here is derived from an EMBL/GenBank/DDBJ whole genome shotgun (WGS) entry which is preliminary data.</text>
</comment>
<dbReference type="GO" id="GO:0003677">
    <property type="term" value="F:DNA binding"/>
    <property type="evidence" value="ECO:0007669"/>
    <property type="project" value="UniProtKB-UniRule"/>
</dbReference>
<dbReference type="PANTHER" id="PTHR47506:SF6">
    <property type="entry name" value="HTH-TYPE TRANSCRIPTIONAL REPRESSOR NEMR"/>
    <property type="match status" value="1"/>
</dbReference>
<proteinExistence type="predicted"/>
<dbReference type="Proteomes" id="UP000315303">
    <property type="component" value="Unassembled WGS sequence"/>
</dbReference>
<reference evidence="7 8" key="1">
    <citation type="submission" date="2019-01" db="EMBL/GenBank/DDBJ databases">
        <title>Litorilituus lipolytica sp. nov., isolated from intertidal sand of the Yellow Sea in China.</title>
        <authorList>
            <person name="Liu A."/>
        </authorList>
    </citation>
    <scope>NUCLEOTIDE SEQUENCE [LARGE SCALE GENOMIC DNA]</scope>
    <source>
        <strain evidence="7 8">RZ04</strain>
    </source>
</reference>
<name>A0A502KQ75_9GAMM</name>
<feature type="domain" description="HTH tetR-type" evidence="6">
    <location>
        <begin position="21"/>
        <end position="81"/>
    </location>
</feature>
<dbReference type="SUPFAM" id="SSF46689">
    <property type="entry name" value="Homeodomain-like"/>
    <property type="match status" value="1"/>
</dbReference>
<evidence type="ECO:0000256" key="2">
    <source>
        <dbReference type="ARBA" id="ARBA00023125"/>
    </source>
</evidence>
<feature type="region of interest" description="Disordered" evidence="5">
    <location>
        <begin position="1"/>
        <end position="22"/>
    </location>
</feature>
<evidence type="ECO:0000259" key="6">
    <source>
        <dbReference type="PROSITE" id="PS50977"/>
    </source>
</evidence>
<evidence type="ECO:0000256" key="4">
    <source>
        <dbReference type="PROSITE-ProRule" id="PRU00335"/>
    </source>
</evidence>
<dbReference type="RefSeq" id="WP_140605682.1">
    <property type="nucleotide sequence ID" value="NZ_SAWY01000041.1"/>
</dbReference>
<keyword evidence="2 4" id="KW-0238">DNA-binding</keyword>
<keyword evidence="8" id="KW-1185">Reference proteome</keyword>
<dbReference type="EMBL" id="SAWY01000041">
    <property type="protein sequence ID" value="TPH12151.1"/>
    <property type="molecule type" value="Genomic_DNA"/>
</dbReference>
<dbReference type="InterPro" id="IPR036271">
    <property type="entry name" value="Tet_transcr_reg_TetR-rel_C_sf"/>
</dbReference>
<dbReference type="PANTHER" id="PTHR47506">
    <property type="entry name" value="TRANSCRIPTIONAL REGULATORY PROTEIN"/>
    <property type="match status" value="1"/>
</dbReference>
<evidence type="ECO:0000313" key="8">
    <source>
        <dbReference type="Proteomes" id="UP000315303"/>
    </source>
</evidence>
<evidence type="ECO:0000313" key="7">
    <source>
        <dbReference type="EMBL" id="TPH12151.1"/>
    </source>
</evidence>